<comment type="caution">
    <text evidence="1">The sequence shown here is derived from an EMBL/GenBank/DDBJ whole genome shotgun (WGS) entry which is preliminary data.</text>
</comment>
<proteinExistence type="predicted"/>
<dbReference type="EMBL" id="LAZR01000206">
    <property type="protein sequence ID" value="KKN82001.1"/>
    <property type="molecule type" value="Genomic_DNA"/>
</dbReference>
<accession>A0A0F9W8K7</accession>
<dbReference type="InterPro" id="IPR011101">
    <property type="entry name" value="DUF5131"/>
</dbReference>
<reference evidence="1" key="1">
    <citation type="journal article" date="2015" name="Nature">
        <title>Complex archaea that bridge the gap between prokaryotes and eukaryotes.</title>
        <authorList>
            <person name="Spang A."/>
            <person name="Saw J.H."/>
            <person name="Jorgensen S.L."/>
            <person name="Zaremba-Niedzwiedzka K."/>
            <person name="Martijn J."/>
            <person name="Lind A.E."/>
            <person name="van Eijk R."/>
            <person name="Schleper C."/>
            <person name="Guy L."/>
            <person name="Ettema T.J."/>
        </authorList>
    </citation>
    <scope>NUCLEOTIDE SEQUENCE</scope>
</reference>
<evidence type="ECO:0008006" key="2">
    <source>
        <dbReference type="Google" id="ProtNLM"/>
    </source>
</evidence>
<dbReference type="Pfam" id="PF07505">
    <property type="entry name" value="DUF5131"/>
    <property type="match status" value="1"/>
</dbReference>
<protein>
    <recommendedName>
        <fullName evidence="2">Phage Gp37/Gp68 family protein</fullName>
    </recommendedName>
</protein>
<gene>
    <name evidence="1" type="ORF">LCGC14_0312680</name>
</gene>
<sequence length="293" mass="33224">MGDRTGISWADATWSPIVGCSKISPGCAYCYAERLSTRFKWTTLPWIPKYEAENVVLHPERLEQPLRWKKPRRIFVNSMSDLFHELVPDGFIEQVFVVMALAPQHTFQVLTKRPERMQAFCAAHPWFGKQVRIGRGERLLAEGTISHSVLPNVWLGVSVENQYWAGHRIPLLLDTPAAVRFISAEPLLSALDLRPYLDDLQDSQRATLDLVIVGGESGGPEKRRLVQWACPGNLWPDGYAWYPKPRALEWVRSLVVQCESADIPLHFKGWGGPTSRSGGHLIDGREYRSFPKP</sequence>
<name>A0A0F9W8K7_9ZZZZ</name>
<dbReference type="AlphaFoldDB" id="A0A0F9W8K7"/>
<organism evidence="1">
    <name type="scientific">marine sediment metagenome</name>
    <dbReference type="NCBI Taxonomy" id="412755"/>
    <lineage>
        <taxon>unclassified sequences</taxon>
        <taxon>metagenomes</taxon>
        <taxon>ecological metagenomes</taxon>
    </lineage>
</organism>
<evidence type="ECO:0000313" key="1">
    <source>
        <dbReference type="EMBL" id="KKN82001.1"/>
    </source>
</evidence>